<dbReference type="InterPro" id="IPR050166">
    <property type="entry name" value="ABC_transporter_ATP-bind"/>
</dbReference>
<dbReference type="PANTHER" id="PTHR42788:SF13">
    <property type="entry name" value="ALIPHATIC SULFONATES IMPORT ATP-BINDING PROTEIN SSUB"/>
    <property type="match status" value="1"/>
</dbReference>
<gene>
    <name evidence="5" type="ORF">G5B42_06360</name>
</gene>
<comment type="caution">
    <text evidence="5">The sequence shown here is derived from an EMBL/GenBank/DDBJ whole genome shotgun (WGS) entry which is preliminary data.</text>
</comment>
<evidence type="ECO:0000256" key="1">
    <source>
        <dbReference type="ARBA" id="ARBA00022448"/>
    </source>
</evidence>
<proteinExistence type="predicted"/>
<organism evidence="5 6">
    <name type="scientific">Capillibacterium thermochitinicola</name>
    <dbReference type="NCBI Taxonomy" id="2699427"/>
    <lineage>
        <taxon>Bacteria</taxon>
        <taxon>Bacillati</taxon>
        <taxon>Bacillota</taxon>
        <taxon>Capillibacterium</taxon>
    </lineage>
</organism>
<name>A0A8J6I1B2_9FIRM</name>
<dbReference type="PANTHER" id="PTHR42788">
    <property type="entry name" value="TAURINE IMPORT ATP-BINDING PROTEIN-RELATED"/>
    <property type="match status" value="1"/>
</dbReference>
<dbReference type="AlphaFoldDB" id="A0A8J6I1B2"/>
<feature type="domain" description="ABC transporter" evidence="4">
    <location>
        <begin position="5"/>
        <end position="236"/>
    </location>
</feature>
<evidence type="ECO:0000313" key="5">
    <source>
        <dbReference type="EMBL" id="MBA2133163.1"/>
    </source>
</evidence>
<keyword evidence="2" id="KW-0547">Nucleotide-binding</keyword>
<dbReference type="PROSITE" id="PS00211">
    <property type="entry name" value="ABC_TRANSPORTER_1"/>
    <property type="match status" value="1"/>
</dbReference>
<dbReference type="RefSeq" id="WP_181339616.1">
    <property type="nucleotide sequence ID" value="NZ_JAAKDE010000012.1"/>
</dbReference>
<accession>A0A8J6I1B2</accession>
<dbReference type="SUPFAM" id="SSF52540">
    <property type="entry name" value="P-loop containing nucleoside triphosphate hydrolases"/>
    <property type="match status" value="1"/>
</dbReference>
<dbReference type="Gene3D" id="3.40.50.300">
    <property type="entry name" value="P-loop containing nucleotide triphosphate hydrolases"/>
    <property type="match status" value="1"/>
</dbReference>
<dbReference type="PROSITE" id="PS50893">
    <property type="entry name" value="ABC_TRANSPORTER_2"/>
    <property type="match status" value="1"/>
</dbReference>
<evidence type="ECO:0000256" key="2">
    <source>
        <dbReference type="ARBA" id="ARBA00022741"/>
    </source>
</evidence>
<evidence type="ECO:0000313" key="6">
    <source>
        <dbReference type="Proteomes" id="UP000657177"/>
    </source>
</evidence>
<reference evidence="5" key="1">
    <citation type="submission" date="2020-06" db="EMBL/GenBank/DDBJ databases">
        <title>Novel chitinolytic bacterium.</title>
        <authorList>
            <person name="Ungkulpasvich U."/>
            <person name="Kosugi A."/>
            <person name="Uke A."/>
        </authorList>
    </citation>
    <scope>NUCLEOTIDE SEQUENCE</scope>
    <source>
        <strain evidence="5">UUS1-1</strain>
    </source>
</reference>
<evidence type="ECO:0000256" key="3">
    <source>
        <dbReference type="ARBA" id="ARBA00022840"/>
    </source>
</evidence>
<dbReference type="CDD" id="cd03293">
    <property type="entry name" value="ABC_NrtD_SsuB_transporters"/>
    <property type="match status" value="1"/>
</dbReference>
<dbReference type="InterPro" id="IPR003593">
    <property type="entry name" value="AAA+_ATPase"/>
</dbReference>
<keyword evidence="3 5" id="KW-0067">ATP-binding</keyword>
<keyword evidence="6" id="KW-1185">Reference proteome</keyword>
<dbReference type="InterPro" id="IPR003439">
    <property type="entry name" value="ABC_transporter-like_ATP-bd"/>
</dbReference>
<sequence length="257" mass="28299">MGAVIEVNDVTLAFSPHCPPELDGVNLVVNEGEFLCLVGPSGCGKSTLLRLVAGVLTPDRGEVKVFGEKKPPNWSRLSIVPQDSLLLPWRKVIDNVVLPLELNGRRGDRLQWKAQAQAALRLVNLQGVEDKYPHQLSGGMRQRVALARALVSKAELLLLDEPFAALDALTRSQLHLEIMGIRRQTPFTGLMVTHNIFEAVFLADRVVVMGEKPGRMLGEVKIDLPYPRELKLMSTPEFAALVGAVQELLEKGWCGDE</sequence>
<protein>
    <submittedName>
        <fullName evidence="5">ABC transporter ATP-binding protein</fullName>
    </submittedName>
</protein>
<keyword evidence="1" id="KW-0813">Transport</keyword>
<dbReference type="Proteomes" id="UP000657177">
    <property type="component" value="Unassembled WGS sequence"/>
</dbReference>
<dbReference type="GO" id="GO:0016887">
    <property type="term" value="F:ATP hydrolysis activity"/>
    <property type="evidence" value="ECO:0007669"/>
    <property type="project" value="InterPro"/>
</dbReference>
<dbReference type="SMART" id="SM00382">
    <property type="entry name" value="AAA"/>
    <property type="match status" value="1"/>
</dbReference>
<dbReference type="EMBL" id="JAAKDE010000012">
    <property type="protein sequence ID" value="MBA2133163.1"/>
    <property type="molecule type" value="Genomic_DNA"/>
</dbReference>
<evidence type="ECO:0000259" key="4">
    <source>
        <dbReference type="PROSITE" id="PS50893"/>
    </source>
</evidence>
<dbReference type="GO" id="GO:0005524">
    <property type="term" value="F:ATP binding"/>
    <property type="evidence" value="ECO:0007669"/>
    <property type="project" value="UniProtKB-KW"/>
</dbReference>
<dbReference type="Pfam" id="PF00005">
    <property type="entry name" value="ABC_tran"/>
    <property type="match status" value="1"/>
</dbReference>
<dbReference type="InterPro" id="IPR017871">
    <property type="entry name" value="ABC_transporter-like_CS"/>
</dbReference>
<dbReference type="InterPro" id="IPR027417">
    <property type="entry name" value="P-loop_NTPase"/>
</dbReference>